<evidence type="ECO:0000313" key="2">
    <source>
        <dbReference type="Proteomes" id="UP000187429"/>
    </source>
</evidence>
<proteinExistence type="predicted"/>
<reference evidence="2" key="1">
    <citation type="submission" date="2017-01" db="EMBL/GenBank/DDBJ databases">
        <authorList>
            <person name="Wang Y."/>
            <person name="White M."/>
            <person name="Kvist S."/>
            <person name="Moncalvo J.-M."/>
        </authorList>
    </citation>
    <scope>NUCLEOTIDE SEQUENCE [LARGE SCALE GENOMIC DNA]</scope>
    <source>
        <strain evidence="2">ID-206-W2</strain>
    </source>
</reference>
<keyword evidence="2" id="KW-1185">Reference proteome</keyword>
<dbReference type="EMBL" id="LSSM01000021">
    <property type="protein sequence ID" value="OMJ30363.1"/>
    <property type="molecule type" value="Genomic_DNA"/>
</dbReference>
<organism evidence="1 2">
    <name type="scientific">Smittium culicis</name>
    <dbReference type="NCBI Taxonomy" id="133412"/>
    <lineage>
        <taxon>Eukaryota</taxon>
        <taxon>Fungi</taxon>
        <taxon>Fungi incertae sedis</taxon>
        <taxon>Zoopagomycota</taxon>
        <taxon>Kickxellomycotina</taxon>
        <taxon>Harpellomycetes</taxon>
        <taxon>Harpellales</taxon>
        <taxon>Legeriomycetaceae</taxon>
        <taxon>Smittium</taxon>
    </lineage>
</organism>
<name>A0A1R1YTZ3_9FUNG</name>
<sequence>MSPSLKSQLSKNSGKSEAISYSGLPLNTVLLLSVSLFTIDGFSRPCPTKNRTATIHRTWCHKNAVPRTRNCIKRRLNWAPRKHPYFWWQTLVNHFDVRVLFAIFWKYNWPIIINAIHIVPQIISPIFNINRKFSIAPHIQRYHLSKCADATICTPASRVPAIALALHQFALDQRPEQLPLNCRQIFGHEHSIPAHFVYLLNHISLPRKSIIFTPQVAKFKRDLPFWILAEIKLFQSSFAAPRASTAPTKIFDTFPKSFIFGTDPIKRRLNWAPRKHPYFWWQTLVNHFDVRVLFAIFWKYNWPIIINAIHIVPQIISPIFNINRKFSIAPHIQRYHLSKCADATICTPASRVPAIALALHQFALDQRPEQLPLNCRQIFGHEHSIPAHFVYLLNHISLPRKSIIFTPQVAKFKRDLPFWILAEIKLFRLIFTLPLFLLL</sequence>
<accession>A0A1R1YTZ3</accession>
<dbReference type="Proteomes" id="UP000187429">
    <property type="component" value="Unassembled WGS sequence"/>
</dbReference>
<comment type="caution">
    <text evidence="1">The sequence shown here is derived from an EMBL/GenBank/DDBJ whole genome shotgun (WGS) entry which is preliminary data.</text>
</comment>
<protein>
    <submittedName>
        <fullName evidence="1">Uncharacterized protein</fullName>
    </submittedName>
</protein>
<evidence type="ECO:0000313" key="1">
    <source>
        <dbReference type="EMBL" id="OMJ30363.1"/>
    </source>
</evidence>
<gene>
    <name evidence="1" type="ORF">AYI69_g94</name>
</gene>
<dbReference type="AlphaFoldDB" id="A0A1R1YTZ3"/>